<dbReference type="SFLD" id="SFLDG00358">
    <property type="entry name" value="Main_(cytGST)"/>
    <property type="match status" value="1"/>
</dbReference>
<keyword evidence="4" id="KW-0614">Plasmid</keyword>
<dbReference type="Gene3D" id="3.40.30.10">
    <property type="entry name" value="Glutaredoxin"/>
    <property type="match status" value="1"/>
</dbReference>
<dbReference type="InterPro" id="IPR036249">
    <property type="entry name" value="Thioredoxin-like_sf"/>
</dbReference>
<dbReference type="Pfam" id="PF13417">
    <property type="entry name" value="GST_N_3"/>
    <property type="match status" value="1"/>
</dbReference>
<protein>
    <submittedName>
        <fullName evidence="4">Maleylpyruvate isomerase</fullName>
    </submittedName>
</protein>
<dbReference type="InterPro" id="IPR010987">
    <property type="entry name" value="Glutathione-S-Trfase_C-like"/>
</dbReference>
<dbReference type="FunFam" id="1.20.1050.10:FF:000017">
    <property type="entry name" value="Maleylacetoacetate isomerase"/>
    <property type="match status" value="1"/>
</dbReference>
<keyword evidence="4" id="KW-0413">Isomerase</keyword>
<evidence type="ECO:0000313" key="4">
    <source>
        <dbReference type="EMBL" id="ACO92383.1"/>
    </source>
</evidence>
<dbReference type="InterPro" id="IPR034333">
    <property type="entry name" value="GST_Zeta_N"/>
</dbReference>
<organism evidence="4">
    <name type="scientific">Pseudomonas putida</name>
    <name type="common">Arthrobacter siderocapsulatus</name>
    <dbReference type="NCBI Taxonomy" id="303"/>
    <lineage>
        <taxon>Bacteria</taxon>
        <taxon>Pseudomonadati</taxon>
        <taxon>Pseudomonadota</taxon>
        <taxon>Gammaproteobacteria</taxon>
        <taxon>Pseudomonadales</taxon>
        <taxon>Pseudomonadaceae</taxon>
        <taxon>Pseudomonas</taxon>
    </lineage>
</organism>
<dbReference type="GO" id="GO:0016034">
    <property type="term" value="F:maleylacetoacetate isomerase activity"/>
    <property type="evidence" value="ECO:0007669"/>
    <property type="project" value="TreeGrafter"/>
</dbReference>
<dbReference type="InterPro" id="IPR034330">
    <property type="entry name" value="GST_Zeta_C"/>
</dbReference>
<dbReference type="NCBIfam" id="TIGR01262">
    <property type="entry name" value="maiA"/>
    <property type="match status" value="1"/>
</dbReference>
<dbReference type="GO" id="GO:0006559">
    <property type="term" value="P:L-phenylalanine catabolic process"/>
    <property type="evidence" value="ECO:0007669"/>
    <property type="project" value="TreeGrafter"/>
</dbReference>
<sequence>MNLKLYGYFRSSASYRVRIAMNLKGLAYDQHSIHLSRDGGEQHGEAFRALNPQRLVPVLDSGELKLSQSLAILEYLEERYPQTPLLPADSAGRARVRQLMQLIACDIHPLNNLRVLNYLTGPLALTEQQKLDWIHHWIELGFDALEKQLAADGETARFCHGDTPTLADCCLIPQVFSAHRFGVDMTPYPTLVAIEEACRQLPAFVEAEPGRQPDAS</sequence>
<proteinExistence type="inferred from homology"/>
<dbReference type="GO" id="GO:0006749">
    <property type="term" value="P:glutathione metabolic process"/>
    <property type="evidence" value="ECO:0007669"/>
    <property type="project" value="TreeGrafter"/>
</dbReference>
<dbReference type="PROSITE" id="PS50405">
    <property type="entry name" value="GST_CTER"/>
    <property type="match status" value="1"/>
</dbReference>
<dbReference type="InterPro" id="IPR036282">
    <property type="entry name" value="Glutathione-S-Trfase_C_sf"/>
</dbReference>
<comment type="similarity">
    <text evidence="1">Belongs to the GST superfamily. Zeta family.</text>
</comment>
<dbReference type="SFLD" id="SFLDS00019">
    <property type="entry name" value="Glutathione_Transferase_(cytos"/>
    <property type="match status" value="1"/>
</dbReference>
<name>C3VEG9_PSEPU</name>
<dbReference type="GO" id="GO:0004364">
    <property type="term" value="F:glutathione transferase activity"/>
    <property type="evidence" value="ECO:0007669"/>
    <property type="project" value="TreeGrafter"/>
</dbReference>
<dbReference type="PANTHER" id="PTHR42673">
    <property type="entry name" value="MALEYLACETOACETATE ISOMERASE"/>
    <property type="match status" value="1"/>
</dbReference>
<dbReference type="CDD" id="cd03042">
    <property type="entry name" value="GST_N_Zeta"/>
    <property type="match status" value="1"/>
</dbReference>
<feature type="domain" description="GST C-terminal" evidence="3">
    <location>
        <begin position="89"/>
        <end position="216"/>
    </location>
</feature>
<dbReference type="SUPFAM" id="SSF52833">
    <property type="entry name" value="Thioredoxin-like"/>
    <property type="match status" value="1"/>
</dbReference>
<reference evidence="4" key="1">
    <citation type="submission" date="2009-03" db="EMBL/GenBank/DDBJ databases">
        <title>The novel organization of naphthalene degradation genes in Pseudomonas putida strain AK5.</title>
        <authorList>
            <person name="Izmalkova T.Y."/>
            <person name="Sazonova O.I."/>
            <person name="Nagornih M.O."/>
            <person name="Kosheleva I.A."/>
            <person name="Boronin A.M."/>
        </authorList>
    </citation>
    <scope>NUCLEOTIDE SEQUENCE</scope>
    <source>
        <strain evidence="4">AK5</strain>
        <plasmid evidence="4">pAK5</plasmid>
    </source>
</reference>
<dbReference type="PANTHER" id="PTHR42673:SF21">
    <property type="entry name" value="GLUTATHIONE S-TRANSFERASE YFCF"/>
    <property type="match status" value="1"/>
</dbReference>
<evidence type="ECO:0000256" key="1">
    <source>
        <dbReference type="ARBA" id="ARBA00010007"/>
    </source>
</evidence>
<feature type="domain" description="GST N-terminal" evidence="2">
    <location>
        <begin position="1"/>
        <end position="84"/>
    </location>
</feature>
<dbReference type="GO" id="GO:0005737">
    <property type="term" value="C:cytoplasm"/>
    <property type="evidence" value="ECO:0007669"/>
    <property type="project" value="InterPro"/>
</dbReference>
<dbReference type="PROSITE" id="PS50404">
    <property type="entry name" value="GST_NTER"/>
    <property type="match status" value="1"/>
</dbReference>
<dbReference type="InterPro" id="IPR040079">
    <property type="entry name" value="Glutathione_S-Trfase"/>
</dbReference>
<evidence type="ECO:0000259" key="2">
    <source>
        <dbReference type="PROSITE" id="PS50404"/>
    </source>
</evidence>
<dbReference type="InterPro" id="IPR004045">
    <property type="entry name" value="Glutathione_S-Trfase_N"/>
</dbReference>
<geneLocation type="plasmid" evidence="4">
    <name>pAK5</name>
</geneLocation>
<evidence type="ECO:0000259" key="3">
    <source>
        <dbReference type="PROSITE" id="PS50405"/>
    </source>
</evidence>
<dbReference type="CDD" id="cd03191">
    <property type="entry name" value="GST_C_Zeta"/>
    <property type="match status" value="1"/>
</dbReference>
<dbReference type="AlphaFoldDB" id="C3VEG9"/>
<accession>C3VEG9</accession>
<dbReference type="InterPro" id="IPR005955">
    <property type="entry name" value="GST_Zeta"/>
</dbReference>
<gene>
    <name evidence="4" type="primary">mpi</name>
</gene>
<dbReference type="SUPFAM" id="SSF47616">
    <property type="entry name" value="GST C-terminal domain-like"/>
    <property type="match status" value="1"/>
</dbReference>
<dbReference type="Gene3D" id="1.20.1050.10">
    <property type="match status" value="1"/>
</dbReference>
<dbReference type="Pfam" id="PF13410">
    <property type="entry name" value="GST_C_2"/>
    <property type="match status" value="1"/>
</dbReference>
<dbReference type="EMBL" id="FJ859895">
    <property type="protein sequence ID" value="ACO92383.1"/>
    <property type="molecule type" value="Genomic_DNA"/>
</dbReference>
<keyword evidence="4" id="KW-0670">Pyruvate</keyword>